<dbReference type="PANTHER" id="PTHR12801:SF157">
    <property type="entry name" value="SMALL RNA DEGRADING NUCLEASE 5"/>
    <property type="match status" value="1"/>
</dbReference>
<feature type="region of interest" description="Disordered" evidence="7">
    <location>
        <begin position="1"/>
        <end position="56"/>
    </location>
</feature>
<comment type="caution">
    <text evidence="9">The sequence shown here is derived from an EMBL/GenBank/DDBJ whole genome shotgun (WGS) entry which is preliminary data.</text>
</comment>
<dbReference type="OrthoDB" id="206335at2759"/>
<dbReference type="AlphaFoldDB" id="A0A4D9CV17"/>
<feature type="compositionally biased region" description="Acidic residues" evidence="7">
    <location>
        <begin position="227"/>
        <end position="243"/>
    </location>
</feature>
<feature type="compositionally biased region" description="Basic and acidic residues" evidence="7">
    <location>
        <begin position="36"/>
        <end position="52"/>
    </location>
</feature>
<sequence>MTSQPLLDSDAVAARKRPLPKLQAHNVNVNNENGEGETRENEGTSDGGLDKTSRRKLKKLRKKVRKGQLSVQDTEECKKYGLVVRAEVDWGEEIKTGQRLCLGAGDVRQGLLHILTAGSTRCPSWLRLVNARLLTSVVVVSLANVDPSYMQDNLSQLPFLQACSRPVPVRLYHGPSPRRSIFSLLYYTRKKQQDNQTQGGPQKDGGADESEEDEKKEWGASELSDTAQDDNSEEEVEEKEVNDENLWGKEGTNDLLGDNGVSSADSVERYVLSLPQLRLAGYPLPPGGVVRKSTGFGGRERCESLDMEDNDGEDDDDVGCPVRETGGNAETAERKASWLECEETGRWGETGDLLPSLDGARRILDRLSGIKVGGSAYCFYETLESESGCIGVTEGGWRHYRMAALDCEMCLTTEGMEVTRLTLVDERGGVLLDSFVKPYHDIRDHLTKYSGITPEIIAGCETRLEQVQVALLRLVRADTILVGHSLEQDLMVTGLIHLRCVDTAMLYAHPRGPRLRFALRVLAKRYLQRVIQDSAQGHCSREDAVAALDLVKLKVERGPDFGVEERFSGGEETRGRESFLERLGGKHGKRCTLLDQSETLVRIVRGSTASAVVCRSNEEVLSKAKAQARQVLPPHFLWASFAGARPLTLETLATKRKRKLYQMQQERIEADASQALATARFAEAGGGTEREAKKLRQRGEVTSMLSRTSSNNSFSSASNASTSTTTSEAACTRITTAILRDTSGSPTGLTLTATASTAAATRQHKRFVYRESIMEMVDPDLLRTDQQLAELYEALAPNTLVFVVAQPDVALPTQLSSQRAAVVGSRKATLSWTQEHEATLQELSKAAQKGVLMMRVR</sequence>
<dbReference type="InterPro" id="IPR047021">
    <property type="entry name" value="REXO1/3/4-like"/>
</dbReference>
<dbReference type="PANTHER" id="PTHR12801">
    <property type="entry name" value="RNA EXONUCLEASE REXO1 / RECO3 FAMILY MEMBER-RELATED"/>
    <property type="match status" value="1"/>
</dbReference>
<keyword evidence="3" id="KW-0540">Nuclease</keyword>
<feature type="compositionally biased region" description="Acidic residues" evidence="7">
    <location>
        <begin position="305"/>
        <end position="318"/>
    </location>
</feature>
<dbReference type="InterPro" id="IPR012337">
    <property type="entry name" value="RNaseH-like_sf"/>
</dbReference>
<evidence type="ECO:0000256" key="3">
    <source>
        <dbReference type="ARBA" id="ARBA00022722"/>
    </source>
</evidence>
<proteinExistence type="inferred from homology"/>
<reference evidence="9 10" key="1">
    <citation type="submission" date="2019-01" db="EMBL/GenBank/DDBJ databases">
        <title>Nuclear Genome Assembly of the Microalgal Biofuel strain Nannochloropsis salina CCMP1776.</title>
        <authorList>
            <person name="Hovde B."/>
        </authorList>
    </citation>
    <scope>NUCLEOTIDE SEQUENCE [LARGE SCALE GENOMIC DNA]</scope>
    <source>
        <strain evidence="9 10">CCMP1776</strain>
    </source>
</reference>
<comment type="similarity">
    <text evidence="2">Belongs to the REXO1/REXO3 family.</text>
</comment>
<evidence type="ECO:0000259" key="8">
    <source>
        <dbReference type="SMART" id="SM00479"/>
    </source>
</evidence>
<comment type="subcellular location">
    <subcellularLocation>
        <location evidence="1">Nucleus</location>
    </subcellularLocation>
</comment>
<dbReference type="GO" id="GO:0004527">
    <property type="term" value="F:exonuclease activity"/>
    <property type="evidence" value="ECO:0007669"/>
    <property type="project" value="UniProtKB-KW"/>
</dbReference>
<dbReference type="InterPro" id="IPR036397">
    <property type="entry name" value="RNaseH_sf"/>
</dbReference>
<dbReference type="GO" id="GO:0010629">
    <property type="term" value="P:negative regulation of gene expression"/>
    <property type="evidence" value="ECO:0007669"/>
    <property type="project" value="UniProtKB-ARBA"/>
</dbReference>
<evidence type="ECO:0000256" key="1">
    <source>
        <dbReference type="ARBA" id="ARBA00004123"/>
    </source>
</evidence>
<organism evidence="9 10">
    <name type="scientific">Nannochloropsis salina CCMP1776</name>
    <dbReference type="NCBI Taxonomy" id="1027361"/>
    <lineage>
        <taxon>Eukaryota</taxon>
        <taxon>Sar</taxon>
        <taxon>Stramenopiles</taxon>
        <taxon>Ochrophyta</taxon>
        <taxon>Eustigmatophyceae</taxon>
        <taxon>Eustigmatales</taxon>
        <taxon>Monodopsidaceae</taxon>
        <taxon>Microchloropsis</taxon>
        <taxon>Microchloropsis salina</taxon>
    </lineage>
</organism>
<dbReference type="Gene3D" id="3.30.420.10">
    <property type="entry name" value="Ribonuclease H-like superfamily/Ribonuclease H"/>
    <property type="match status" value="1"/>
</dbReference>
<feature type="region of interest" description="Disordered" evidence="7">
    <location>
        <begin position="282"/>
        <end position="334"/>
    </location>
</feature>
<dbReference type="GO" id="GO:0005634">
    <property type="term" value="C:nucleus"/>
    <property type="evidence" value="ECO:0007669"/>
    <property type="project" value="UniProtKB-SubCell"/>
</dbReference>
<dbReference type="InterPro" id="IPR034922">
    <property type="entry name" value="REX1-like_exo"/>
</dbReference>
<evidence type="ECO:0000313" key="10">
    <source>
        <dbReference type="Proteomes" id="UP000355283"/>
    </source>
</evidence>
<evidence type="ECO:0000256" key="7">
    <source>
        <dbReference type="SAM" id="MobiDB-lite"/>
    </source>
</evidence>
<dbReference type="InterPro" id="IPR013520">
    <property type="entry name" value="Ribonucl_H"/>
</dbReference>
<evidence type="ECO:0000256" key="4">
    <source>
        <dbReference type="ARBA" id="ARBA00022801"/>
    </source>
</evidence>
<feature type="compositionally biased region" description="Low complexity" evidence="7">
    <location>
        <begin position="702"/>
        <end position="727"/>
    </location>
</feature>
<gene>
    <name evidence="9" type="ORF">NSK_007316</name>
</gene>
<feature type="compositionally biased region" description="Basic and acidic residues" evidence="7">
    <location>
        <begin position="688"/>
        <end position="699"/>
    </location>
</feature>
<dbReference type="EMBL" id="SDOX01000128">
    <property type="protein sequence ID" value="TFJ81355.1"/>
    <property type="molecule type" value="Genomic_DNA"/>
</dbReference>
<name>A0A4D9CV17_9STRA</name>
<keyword evidence="10" id="KW-1185">Reference proteome</keyword>
<dbReference type="GO" id="GO:0003676">
    <property type="term" value="F:nucleic acid binding"/>
    <property type="evidence" value="ECO:0007669"/>
    <property type="project" value="InterPro"/>
</dbReference>
<evidence type="ECO:0000256" key="5">
    <source>
        <dbReference type="ARBA" id="ARBA00022839"/>
    </source>
</evidence>
<evidence type="ECO:0000313" key="9">
    <source>
        <dbReference type="EMBL" id="TFJ81355.1"/>
    </source>
</evidence>
<dbReference type="CDD" id="cd06145">
    <property type="entry name" value="REX1_like"/>
    <property type="match status" value="1"/>
</dbReference>
<feature type="region of interest" description="Disordered" evidence="7">
    <location>
        <begin position="683"/>
        <end position="727"/>
    </location>
</feature>
<protein>
    <recommendedName>
        <fullName evidence="8">Exonuclease domain-containing protein</fullName>
    </recommendedName>
</protein>
<feature type="domain" description="Exonuclease" evidence="8">
    <location>
        <begin position="401"/>
        <end position="560"/>
    </location>
</feature>
<feature type="region of interest" description="Disordered" evidence="7">
    <location>
        <begin position="192"/>
        <end position="260"/>
    </location>
</feature>
<keyword evidence="6" id="KW-0539">Nucleus</keyword>
<dbReference type="SUPFAM" id="SSF53098">
    <property type="entry name" value="Ribonuclease H-like"/>
    <property type="match status" value="1"/>
</dbReference>
<dbReference type="SMART" id="SM00479">
    <property type="entry name" value="EXOIII"/>
    <property type="match status" value="1"/>
</dbReference>
<keyword evidence="4" id="KW-0378">Hydrolase</keyword>
<dbReference type="FunFam" id="3.30.420.10:FF:000031">
    <property type="entry name" value="RNA exonuclease 1"/>
    <property type="match status" value="1"/>
</dbReference>
<evidence type="ECO:0000256" key="2">
    <source>
        <dbReference type="ARBA" id="ARBA00006357"/>
    </source>
</evidence>
<evidence type="ECO:0000256" key="6">
    <source>
        <dbReference type="ARBA" id="ARBA00023242"/>
    </source>
</evidence>
<accession>A0A4D9CV17</accession>
<keyword evidence="5" id="KW-0269">Exonuclease</keyword>
<dbReference type="Proteomes" id="UP000355283">
    <property type="component" value="Unassembled WGS sequence"/>
</dbReference>